<dbReference type="Pfam" id="PF00501">
    <property type="entry name" value="AMP-binding"/>
    <property type="match status" value="1"/>
</dbReference>
<evidence type="ECO:0000256" key="2">
    <source>
        <dbReference type="ARBA" id="ARBA00022553"/>
    </source>
</evidence>
<dbReference type="PROSITE" id="PS50075">
    <property type="entry name" value="CARRIER"/>
    <property type="match status" value="1"/>
</dbReference>
<comment type="caution">
    <text evidence="5">The sequence shown here is derived from an EMBL/GenBank/DDBJ whole genome shotgun (WGS) entry which is preliminary data.</text>
</comment>
<dbReference type="PANTHER" id="PTHR45527">
    <property type="entry name" value="NONRIBOSOMAL PEPTIDE SYNTHETASE"/>
    <property type="match status" value="1"/>
</dbReference>
<dbReference type="InterPro" id="IPR036736">
    <property type="entry name" value="ACP-like_sf"/>
</dbReference>
<dbReference type="Gene3D" id="3.40.50.12780">
    <property type="entry name" value="N-terminal domain of ligase-like"/>
    <property type="match status" value="1"/>
</dbReference>
<dbReference type="Pfam" id="PF00550">
    <property type="entry name" value="PP-binding"/>
    <property type="match status" value="1"/>
</dbReference>
<dbReference type="CDD" id="cd05930">
    <property type="entry name" value="A_NRPS"/>
    <property type="match status" value="1"/>
</dbReference>
<dbReference type="InterPro" id="IPR020845">
    <property type="entry name" value="AMP-binding_CS"/>
</dbReference>
<dbReference type="RefSeq" id="WP_344464964.1">
    <property type="nucleotide sequence ID" value="NZ_BAAANT010000014.1"/>
</dbReference>
<dbReference type="Proteomes" id="UP001422759">
    <property type="component" value="Unassembled WGS sequence"/>
</dbReference>
<dbReference type="InterPro" id="IPR009081">
    <property type="entry name" value="PP-bd_ACP"/>
</dbReference>
<keyword evidence="2" id="KW-0597">Phosphoprotein</keyword>
<feature type="domain" description="Carrier" evidence="4">
    <location>
        <begin position="523"/>
        <end position="598"/>
    </location>
</feature>
<evidence type="ECO:0000256" key="1">
    <source>
        <dbReference type="ARBA" id="ARBA00022450"/>
    </source>
</evidence>
<dbReference type="PROSITE" id="PS00455">
    <property type="entry name" value="AMP_BINDING"/>
    <property type="match status" value="1"/>
</dbReference>
<evidence type="ECO:0000313" key="6">
    <source>
        <dbReference type="Proteomes" id="UP001422759"/>
    </source>
</evidence>
<feature type="region of interest" description="Disordered" evidence="3">
    <location>
        <begin position="1"/>
        <end position="21"/>
    </location>
</feature>
<dbReference type="Gene3D" id="3.30.300.30">
    <property type="match status" value="1"/>
</dbReference>
<evidence type="ECO:0000259" key="4">
    <source>
        <dbReference type="PROSITE" id="PS50075"/>
    </source>
</evidence>
<dbReference type="Pfam" id="PF13193">
    <property type="entry name" value="AMP-binding_C"/>
    <property type="match status" value="1"/>
</dbReference>
<feature type="compositionally biased region" description="Basic and acidic residues" evidence="3">
    <location>
        <begin position="605"/>
        <end position="614"/>
    </location>
</feature>
<gene>
    <name evidence="5" type="ORF">GCM10009760_29930</name>
</gene>
<accession>A0ABP5L8P9</accession>
<dbReference type="EMBL" id="BAAANT010000014">
    <property type="protein sequence ID" value="GAA2143479.1"/>
    <property type="molecule type" value="Genomic_DNA"/>
</dbReference>
<evidence type="ECO:0000313" key="5">
    <source>
        <dbReference type="EMBL" id="GAA2143479.1"/>
    </source>
</evidence>
<keyword evidence="6" id="KW-1185">Reference proteome</keyword>
<reference evidence="6" key="1">
    <citation type="journal article" date="2019" name="Int. J. Syst. Evol. Microbiol.">
        <title>The Global Catalogue of Microorganisms (GCM) 10K type strain sequencing project: providing services to taxonomists for standard genome sequencing and annotation.</title>
        <authorList>
            <consortium name="The Broad Institute Genomics Platform"/>
            <consortium name="The Broad Institute Genome Sequencing Center for Infectious Disease"/>
            <person name="Wu L."/>
            <person name="Ma J."/>
        </authorList>
    </citation>
    <scope>NUCLEOTIDE SEQUENCE [LARGE SCALE GENOMIC DNA]</scope>
    <source>
        <strain evidence="6">JCM 14560</strain>
    </source>
</reference>
<feature type="region of interest" description="Disordered" evidence="3">
    <location>
        <begin position="595"/>
        <end position="628"/>
    </location>
</feature>
<dbReference type="Gene3D" id="1.10.1200.10">
    <property type="entry name" value="ACP-like"/>
    <property type="match status" value="1"/>
</dbReference>
<evidence type="ECO:0000256" key="3">
    <source>
        <dbReference type="SAM" id="MobiDB-lite"/>
    </source>
</evidence>
<dbReference type="InterPro" id="IPR020806">
    <property type="entry name" value="PKS_PP-bd"/>
</dbReference>
<dbReference type="InterPro" id="IPR042099">
    <property type="entry name" value="ANL_N_sf"/>
</dbReference>
<dbReference type="InterPro" id="IPR000873">
    <property type="entry name" value="AMP-dep_synth/lig_dom"/>
</dbReference>
<protein>
    <recommendedName>
        <fullName evidence="4">Carrier domain-containing protein</fullName>
    </recommendedName>
</protein>
<dbReference type="SMART" id="SM00823">
    <property type="entry name" value="PKS_PP"/>
    <property type="match status" value="1"/>
</dbReference>
<organism evidence="5 6">
    <name type="scientific">Kitasatospora kazusensis</name>
    <dbReference type="NCBI Taxonomy" id="407974"/>
    <lineage>
        <taxon>Bacteria</taxon>
        <taxon>Bacillati</taxon>
        <taxon>Actinomycetota</taxon>
        <taxon>Actinomycetes</taxon>
        <taxon>Kitasatosporales</taxon>
        <taxon>Streptomycetaceae</taxon>
        <taxon>Kitasatospora</taxon>
    </lineage>
</organism>
<feature type="compositionally biased region" description="Basic residues" evidence="3">
    <location>
        <begin position="617"/>
        <end position="628"/>
    </location>
</feature>
<dbReference type="SUPFAM" id="SSF56801">
    <property type="entry name" value="Acetyl-CoA synthetase-like"/>
    <property type="match status" value="1"/>
</dbReference>
<sequence>MEADLMGSSTPAVPDVEHDGTDLSVPRLFEERARITPEAVAVSDAAGPVTYAELNAAANRLAGLLVERGARPESVVAVSLPRGRELVTAVLAVLKSGAGYLPLDPALPAERRAYLLETAGVRLLVGPGGDGLAEELDPAHLDLVSRPDANPAQAPSADDLAYLIFTSGSTGRPKPVAVTHRSLAHHARAVGASFGLTGADRVLQFANPGFDVFGEEVYPTLLAGATVAVLPGQVPTPTELEAFLRRERVTVANLPTPYWDQWVQDLLAQPRAVPETLRLLVVGSDAGHTRTLDGWWSRCRVPVRNAYGLTETTITATVHALDPGQLPEGDRLPIGGPLPGTEAYLLDEDLAPVPDGTPGELHLGGALLARGYPGHPGLTAERFVPDPFGGRPGARIYRTGDVARRLPDGGLEFLGRSDDQVKIRGQRVEPAEIGAVLRAHPAVRQAHVRAVDDAVAGKALVAYAVADGASVAELRAHLARRLPPALVPASYVLLDELPLTANGKIDLRALPAPPVPPTAPAAAPADGLEQQIAEIWCEVLKTGQVGADDSFFEIGGHSLLLVQVQRRLSQVLGRAVPGVALFSYPTVRKLAAHLGTDGPGAAPQDRADERDAGRARLAQRRARTGGAR</sequence>
<dbReference type="PANTHER" id="PTHR45527:SF1">
    <property type="entry name" value="FATTY ACID SYNTHASE"/>
    <property type="match status" value="1"/>
</dbReference>
<dbReference type="InterPro" id="IPR045851">
    <property type="entry name" value="AMP-bd_C_sf"/>
</dbReference>
<name>A0ABP5L8P9_9ACTN</name>
<dbReference type="NCBIfam" id="TIGR01733">
    <property type="entry name" value="AA-adenyl-dom"/>
    <property type="match status" value="1"/>
</dbReference>
<proteinExistence type="predicted"/>
<dbReference type="SUPFAM" id="SSF47336">
    <property type="entry name" value="ACP-like"/>
    <property type="match status" value="1"/>
</dbReference>
<keyword evidence="1" id="KW-0596">Phosphopantetheine</keyword>
<dbReference type="InterPro" id="IPR010071">
    <property type="entry name" value="AA_adenyl_dom"/>
</dbReference>
<dbReference type="InterPro" id="IPR025110">
    <property type="entry name" value="AMP-bd_C"/>
</dbReference>